<accession>A0ABW0GJC6</accession>
<reference evidence="3" key="1">
    <citation type="journal article" date="2019" name="Int. J. Syst. Evol. Microbiol.">
        <title>The Global Catalogue of Microorganisms (GCM) 10K type strain sequencing project: providing services to taxonomists for standard genome sequencing and annotation.</title>
        <authorList>
            <consortium name="The Broad Institute Genomics Platform"/>
            <consortium name="The Broad Institute Genome Sequencing Center for Infectious Disease"/>
            <person name="Wu L."/>
            <person name="Ma J."/>
        </authorList>
    </citation>
    <scope>NUCLEOTIDE SEQUENCE [LARGE SCALE GENOMIC DNA]</scope>
    <source>
        <strain evidence="3">CCUG 43114</strain>
    </source>
</reference>
<name>A0ABW0GJC6_9MICO</name>
<dbReference type="EMBL" id="JBHSLD010000004">
    <property type="protein sequence ID" value="MFC5379884.1"/>
    <property type="molecule type" value="Genomic_DNA"/>
</dbReference>
<gene>
    <name evidence="2" type="ORF">ACFPJ6_03665</name>
</gene>
<keyword evidence="3" id="KW-1185">Reference proteome</keyword>
<protein>
    <submittedName>
        <fullName evidence="2">Uncharacterized protein</fullName>
    </submittedName>
</protein>
<evidence type="ECO:0000313" key="3">
    <source>
        <dbReference type="Proteomes" id="UP001596122"/>
    </source>
</evidence>
<comment type="caution">
    <text evidence="2">The sequence shown here is derived from an EMBL/GenBank/DDBJ whole genome shotgun (WGS) entry which is preliminary data.</text>
</comment>
<feature type="region of interest" description="Disordered" evidence="1">
    <location>
        <begin position="1"/>
        <end position="32"/>
    </location>
</feature>
<organism evidence="2 3">
    <name type="scientific">Aquipuribacter nitratireducens</name>
    <dbReference type="NCBI Taxonomy" id="650104"/>
    <lineage>
        <taxon>Bacteria</taxon>
        <taxon>Bacillati</taxon>
        <taxon>Actinomycetota</taxon>
        <taxon>Actinomycetes</taxon>
        <taxon>Micrococcales</taxon>
        <taxon>Intrasporangiaceae</taxon>
        <taxon>Aquipuribacter</taxon>
    </lineage>
</organism>
<dbReference type="Proteomes" id="UP001596122">
    <property type="component" value="Unassembled WGS sequence"/>
</dbReference>
<evidence type="ECO:0000313" key="2">
    <source>
        <dbReference type="EMBL" id="MFC5379884.1"/>
    </source>
</evidence>
<evidence type="ECO:0000256" key="1">
    <source>
        <dbReference type="SAM" id="MobiDB-lite"/>
    </source>
</evidence>
<proteinExistence type="predicted"/>
<sequence length="46" mass="5077">MAREHLPARRRAGRGPAVSPQPRFEVREDDGRVQVRVVTPPGVDAS</sequence>